<evidence type="ECO:0000313" key="3">
    <source>
        <dbReference type="Proteomes" id="UP000000430"/>
    </source>
</evidence>
<gene>
    <name evidence="2" type="ordered locus">ACIAD2441</name>
</gene>
<dbReference type="STRING" id="202950.GCA_001485005_01552"/>
<accession>Q6F9Q0</accession>
<dbReference type="EMBL" id="CR543861">
    <property type="protein sequence ID" value="CAG69214.1"/>
    <property type="molecule type" value="Genomic_DNA"/>
</dbReference>
<feature type="chain" id="PRO_5004273219" evidence="1">
    <location>
        <begin position="45"/>
        <end position="96"/>
    </location>
</feature>
<evidence type="ECO:0000256" key="1">
    <source>
        <dbReference type="SAM" id="SignalP"/>
    </source>
</evidence>
<protein>
    <submittedName>
        <fullName evidence="2">Uncharacterized protein</fullName>
    </submittedName>
</protein>
<name>Q6F9Q0_ACIAD</name>
<dbReference type="Proteomes" id="UP000000430">
    <property type="component" value="Chromosome"/>
</dbReference>
<dbReference type="AlphaFoldDB" id="Q6F9Q0"/>
<organism evidence="2 3">
    <name type="scientific">Acinetobacter baylyi (strain ATCC 33305 / BD413 / ADP1)</name>
    <dbReference type="NCBI Taxonomy" id="62977"/>
    <lineage>
        <taxon>Bacteria</taxon>
        <taxon>Pseudomonadati</taxon>
        <taxon>Pseudomonadota</taxon>
        <taxon>Gammaproteobacteria</taxon>
        <taxon>Moraxellales</taxon>
        <taxon>Moraxellaceae</taxon>
        <taxon>Acinetobacter</taxon>
    </lineage>
</organism>
<keyword evidence="1" id="KW-0732">Signal</keyword>
<proteinExistence type="predicted"/>
<evidence type="ECO:0000313" key="2">
    <source>
        <dbReference type="EMBL" id="CAG69214.1"/>
    </source>
</evidence>
<sequence length="96" mass="10725">MYHHFNQTYSKSNLYKKVSEMKNIMLKTLSITLLSFAAMTVANAADTSKAETNMQIKACAKKKQGDWTSYGYKGVTFNGTCEPNADGKLQFKFPAP</sequence>
<dbReference type="OrthoDB" id="6692658at2"/>
<dbReference type="eggNOG" id="ENOG5031S0Q">
    <property type="taxonomic scope" value="Bacteria"/>
</dbReference>
<dbReference type="KEGG" id="aci:ACIAD2441"/>
<feature type="signal peptide" evidence="1">
    <location>
        <begin position="1"/>
        <end position="44"/>
    </location>
</feature>
<reference evidence="2 3" key="1">
    <citation type="journal article" date="2004" name="Nucleic Acids Res.">
        <title>Unique features revealed by the genome sequence of Acinetobacter sp. ADP1, a versatile and naturally transformation competent bacterium.</title>
        <authorList>
            <person name="Barbe V."/>
            <person name="Vallenet D."/>
            <person name="Fonknechten N."/>
            <person name="Kreimeyer A."/>
            <person name="Oztas S."/>
            <person name="Labarre L."/>
            <person name="Cruveiller S."/>
            <person name="Robert C."/>
            <person name="Duprat S."/>
            <person name="Wincker P."/>
            <person name="Ornston L.N."/>
            <person name="Weissenbach J."/>
            <person name="Marliere P."/>
            <person name="Cohen G.N."/>
            <person name="Medigue C."/>
        </authorList>
    </citation>
    <scope>NUCLEOTIDE SEQUENCE [LARGE SCALE GENOMIC DNA]</scope>
    <source>
        <strain evidence="3">ATCC 33305 / BD413 / ADP1</strain>
    </source>
</reference>
<dbReference type="HOGENOM" id="CLU_159108_1_0_6"/>